<dbReference type="VEuPathDB" id="PlasmoDB:PVBDA_1304710"/>
<evidence type="ECO:0000313" key="3">
    <source>
        <dbReference type="EMBL" id="CAD2101474.1"/>
    </source>
</evidence>
<dbReference type="CDD" id="cd22823">
    <property type="entry name" value="Gal_Rha_Lectin"/>
    <property type="match status" value="1"/>
</dbReference>
<dbReference type="Gene3D" id="2.60.120.740">
    <property type="match status" value="1"/>
</dbReference>
<dbReference type="Pfam" id="PF02140">
    <property type="entry name" value="SUEL_Lectin"/>
    <property type="match status" value="1"/>
</dbReference>
<evidence type="ECO:0000313" key="4">
    <source>
        <dbReference type="Proteomes" id="UP000515550"/>
    </source>
</evidence>
<protein>
    <recommendedName>
        <fullName evidence="2">SUEL-type lectin domain-containing protein</fullName>
    </recommendedName>
</protein>
<evidence type="ECO:0000256" key="1">
    <source>
        <dbReference type="SAM" id="SignalP"/>
    </source>
</evidence>
<name>A0A6V7SPZ3_PLAVN</name>
<evidence type="ECO:0000259" key="2">
    <source>
        <dbReference type="Pfam" id="PF02140"/>
    </source>
</evidence>
<feature type="signal peptide" evidence="1">
    <location>
        <begin position="1"/>
        <end position="26"/>
    </location>
</feature>
<gene>
    <name evidence="3" type="ORF">PVBDA_1304710</name>
</gene>
<sequence>MNYLTLITIFVSIVLLCEYKIKCLYAKDETLNGNLKILSGNINENITLKCEQGEFIHILDASYGNPNIDNFLIKKNSLDAPHTLPVVQMLCEGKEICDMSVTNDTFRILSIIKDFHRLIIKYSCVSLKPKQIPSYNIKAKRGDNKIWNVEFQGEELNKNLYLHVNNINAICDTPLLKKNYVGIDEAKFECNNISNCVYIIFNNDGYTLCESSSYKNAIVQKNSKIYIKMSYSNTPKIMYNNFTNICKTKNLDIIFYKYFTTVNGNIPDNYEVVPNVQGVCEKNEIIYEMDSVLRVDDVYEKCKEINCDYFTVINFLKFVNLKGVSRNFRNHAWFCKGFPKYVSHEGFIFGKNNMNSKNPKQRICKKNLKYKNITYRFPVGFEGPLI</sequence>
<reference evidence="3 4" key="1">
    <citation type="submission" date="2020-08" db="EMBL/GenBank/DDBJ databases">
        <authorList>
            <person name="Ramaprasad A."/>
        </authorList>
    </citation>
    <scope>NUCLEOTIDE SEQUENCE [LARGE SCALE GENOMIC DNA]</scope>
</reference>
<dbReference type="AlphaFoldDB" id="A0A6V7SPZ3"/>
<dbReference type="GO" id="GO:0030246">
    <property type="term" value="F:carbohydrate binding"/>
    <property type="evidence" value="ECO:0007669"/>
    <property type="project" value="InterPro"/>
</dbReference>
<dbReference type="InterPro" id="IPR043159">
    <property type="entry name" value="Lectin_gal-bd_sf"/>
</dbReference>
<dbReference type="EMBL" id="LR865391">
    <property type="protein sequence ID" value="CAD2101474.1"/>
    <property type="molecule type" value="Genomic_DNA"/>
</dbReference>
<keyword evidence="1" id="KW-0732">Signal</keyword>
<proteinExistence type="predicted"/>
<feature type="chain" id="PRO_5027646661" description="SUEL-type lectin domain-containing protein" evidence="1">
    <location>
        <begin position="27"/>
        <end position="386"/>
    </location>
</feature>
<organism evidence="3 4">
    <name type="scientific">Plasmodium vinckei brucechwatti</name>
    <dbReference type="NCBI Taxonomy" id="119398"/>
    <lineage>
        <taxon>Eukaryota</taxon>
        <taxon>Sar</taxon>
        <taxon>Alveolata</taxon>
        <taxon>Apicomplexa</taxon>
        <taxon>Aconoidasida</taxon>
        <taxon>Haemosporida</taxon>
        <taxon>Plasmodiidae</taxon>
        <taxon>Plasmodium</taxon>
        <taxon>Plasmodium (Vinckeia)</taxon>
    </lineage>
</organism>
<feature type="domain" description="SUEL-type lectin" evidence="2">
    <location>
        <begin position="48"/>
        <end position="124"/>
    </location>
</feature>
<accession>A0A6V7SPZ3</accession>
<dbReference type="Proteomes" id="UP000515550">
    <property type="component" value="Chromosome PVBDA_13"/>
</dbReference>
<dbReference type="InterPro" id="IPR000922">
    <property type="entry name" value="Lectin_gal-bd_dom"/>
</dbReference>